<evidence type="ECO:0000313" key="2">
    <source>
        <dbReference type="Proteomes" id="UP000746535"/>
    </source>
</evidence>
<proteinExistence type="predicted"/>
<organism evidence="1 2">
    <name type="scientific">Pseudomonas quercus</name>
    <dbReference type="NCBI Taxonomy" id="2722792"/>
    <lineage>
        <taxon>Bacteria</taxon>
        <taxon>Pseudomonadati</taxon>
        <taxon>Pseudomonadota</taxon>
        <taxon>Gammaproteobacteria</taxon>
        <taxon>Pseudomonadales</taxon>
        <taxon>Pseudomonadaceae</taxon>
        <taxon>Pseudomonas</taxon>
    </lineage>
</organism>
<reference evidence="1 2" key="1">
    <citation type="submission" date="2020-03" db="EMBL/GenBank/DDBJ databases">
        <authorList>
            <person name="Wang L."/>
            <person name="He N."/>
            <person name="Li Y."/>
            <person name="Fang Y."/>
            <person name="Zhang F."/>
        </authorList>
    </citation>
    <scope>NUCLEOTIDE SEQUENCE [LARGE SCALE GENOMIC DNA]</scope>
    <source>
        <strain evidence="2">hsmgli-8</strain>
    </source>
</reference>
<comment type="caution">
    <text evidence="1">The sequence shown here is derived from an EMBL/GenBank/DDBJ whole genome shotgun (WGS) entry which is preliminary data.</text>
</comment>
<protein>
    <submittedName>
        <fullName evidence="1">Uncharacterized protein</fullName>
    </submittedName>
</protein>
<gene>
    <name evidence="1" type="ORF">HBH25_09750</name>
</gene>
<name>A0ABX0YGL6_9PSED</name>
<evidence type="ECO:0000313" key="1">
    <source>
        <dbReference type="EMBL" id="NJP01148.1"/>
    </source>
</evidence>
<dbReference type="Proteomes" id="UP000746535">
    <property type="component" value="Unassembled WGS sequence"/>
</dbReference>
<accession>A0ABX0YGL6</accession>
<dbReference type="EMBL" id="JAAVJI010000004">
    <property type="protein sequence ID" value="NJP01148.1"/>
    <property type="molecule type" value="Genomic_DNA"/>
</dbReference>
<keyword evidence="2" id="KW-1185">Reference proteome</keyword>
<sequence>MEDLKRALAALSPPLETAVEFRERVMHVVLTDPVINATAVRDIEPWQYQNRDLFQVIILHAINELQRKGSHALLKKLPLVDGRLMDATDFGS</sequence>
<dbReference type="RefSeq" id="WP_168083716.1">
    <property type="nucleotide sequence ID" value="NZ_JAAVJI010000004.1"/>
</dbReference>